<organism evidence="3 4">
    <name type="scientific">Prochlorococcus marinus (strain MIT 9313)</name>
    <dbReference type="NCBI Taxonomy" id="74547"/>
    <lineage>
        <taxon>Bacteria</taxon>
        <taxon>Bacillati</taxon>
        <taxon>Cyanobacteriota</taxon>
        <taxon>Cyanophyceae</taxon>
        <taxon>Synechococcales</taxon>
        <taxon>Prochlorococcaceae</taxon>
        <taxon>Prochlorococcus</taxon>
    </lineage>
</organism>
<dbReference type="Pfam" id="PF07862">
    <property type="entry name" value="Nif11"/>
    <property type="match status" value="1"/>
</dbReference>
<evidence type="ECO:0000313" key="4">
    <source>
        <dbReference type="Proteomes" id="UP000001423"/>
    </source>
</evidence>
<dbReference type="NCBIfam" id="TIGR03798">
    <property type="entry name" value="leader_Nif11"/>
    <property type="match status" value="1"/>
</dbReference>
<dbReference type="Proteomes" id="UP000001423">
    <property type="component" value="Chromosome"/>
</dbReference>
<sequence>MSEEQLKAFIAKVQADSSLQEQLKAEGADVVAIAKAAGFSITTEDWDQRPVRTLSDEELEGAAGGCCITGESPGSAPTNDYKCTKGRGPGGCY</sequence>
<dbReference type="EMBL" id="BX548175">
    <property type="protein sequence ID" value="CAE22308.1"/>
    <property type="molecule type" value="Genomic_DNA"/>
</dbReference>
<dbReference type="OrthoDB" id="542288at2"/>
<dbReference type="InterPro" id="IPR022516">
    <property type="entry name" value="CHP03798_Ocin"/>
</dbReference>
<evidence type="ECO:0000313" key="3">
    <source>
        <dbReference type="EMBL" id="CAE22308.1"/>
    </source>
</evidence>
<accession>Q7TUK2</accession>
<dbReference type="HOGENOM" id="CLU_158613_2_0_3"/>
<keyword evidence="3" id="KW-0808">Transferase</keyword>
<dbReference type="KEGG" id="pmt:PMT_2134"/>
<dbReference type="GO" id="GO:0016740">
    <property type="term" value="F:transferase activity"/>
    <property type="evidence" value="ECO:0007669"/>
    <property type="project" value="UniProtKB-KW"/>
</dbReference>
<name>Q7TUK2_PROMM</name>
<protein>
    <submittedName>
        <fullName evidence="3">Possible Formyl transferase</fullName>
    </submittedName>
</protein>
<feature type="region of interest" description="Disordered" evidence="1">
    <location>
        <begin position="65"/>
        <end position="93"/>
    </location>
</feature>
<evidence type="ECO:0007829" key="5">
    <source>
        <dbReference type="PDB" id="6VJQ"/>
    </source>
</evidence>
<dbReference type="PDB" id="6VJQ">
    <property type="method" value="NMR"/>
    <property type="chains" value="A=66-93"/>
</dbReference>
<keyword evidence="5" id="KW-0002">3D-structure</keyword>
<proteinExistence type="evidence at protein level"/>
<reference evidence="3 4" key="1">
    <citation type="journal article" date="2003" name="Nature">
        <title>Genome divergence in two Prochlorococcus ecotypes reflects oceanic niche differentiation.</title>
        <authorList>
            <person name="Rocap G."/>
            <person name="Larimer F.W."/>
            <person name="Lamerdin J.E."/>
            <person name="Malfatti S."/>
            <person name="Chain P."/>
            <person name="Ahlgren N.A."/>
            <person name="Arellano A."/>
            <person name="Coleman M."/>
            <person name="Hauser L."/>
            <person name="Hess W.R."/>
            <person name="Johnson Z.I."/>
            <person name="Land M.L."/>
            <person name="Lindell D."/>
            <person name="Post A.F."/>
            <person name="Regala W."/>
            <person name="Shah M."/>
            <person name="Shaw S.L."/>
            <person name="Steglich C."/>
            <person name="Sullivan M.B."/>
            <person name="Ting C.S."/>
            <person name="Tolonen A."/>
            <person name="Webb E.A."/>
            <person name="Zinser E.R."/>
            <person name="Chisholm S.W."/>
        </authorList>
    </citation>
    <scope>NUCLEOTIDE SEQUENCE [LARGE SCALE GENOMIC DNA]</scope>
    <source>
        <strain evidence="4">MIT 9313</strain>
    </source>
</reference>
<feature type="domain" description="Nif11" evidence="2">
    <location>
        <begin position="1"/>
        <end position="46"/>
    </location>
</feature>
<dbReference type="AlphaFoldDB" id="Q7TUK2"/>
<gene>
    <name evidence="3" type="ordered locus">PMT_2134</name>
</gene>
<dbReference type="SMR" id="Q7TUK2"/>
<reference evidence="5" key="2">
    <citation type="journal article" date="2020" name="Chem. Sci.">
        <title>Structural determinants of macrocyclization in substrate-controlled lanthipeptide biosynthetic pathways.</title>
        <authorList>
            <person name="Bobeica S.C."/>
            <person name="Zhu L."/>
            <person name="Acedo J.Z."/>
            <person name="Tang W."/>
            <person name="van der Donk W.A."/>
        </authorList>
    </citation>
    <scope>STRUCTURE BY NMR OF 66-93</scope>
</reference>
<dbReference type="InterPro" id="IPR012903">
    <property type="entry name" value="Nif11"/>
</dbReference>
<dbReference type="RefSeq" id="WP_011131498.1">
    <property type="nucleotide sequence ID" value="NC_005071.1"/>
</dbReference>
<keyword evidence="4" id="KW-1185">Reference proteome</keyword>
<evidence type="ECO:0000256" key="1">
    <source>
        <dbReference type="SAM" id="MobiDB-lite"/>
    </source>
</evidence>
<evidence type="ECO:0000259" key="2">
    <source>
        <dbReference type="Pfam" id="PF07862"/>
    </source>
</evidence>